<evidence type="ECO:0000313" key="2">
    <source>
        <dbReference type="EMBL" id="PBK65668.1"/>
    </source>
</evidence>
<evidence type="ECO:0000259" key="1">
    <source>
        <dbReference type="Pfam" id="PF12697"/>
    </source>
</evidence>
<proteinExistence type="predicted"/>
<dbReference type="GO" id="GO:0047372">
    <property type="term" value="F:monoacylglycerol lipase activity"/>
    <property type="evidence" value="ECO:0007669"/>
    <property type="project" value="TreeGrafter"/>
</dbReference>
<evidence type="ECO:0000313" key="3">
    <source>
        <dbReference type="Proteomes" id="UP000218334"/>
    </source>
</evidence>
<dbReference type="PANTHER" id="PTHR43798">
    <property type="entry name" value="MONOACYLGLYCEROL LIPASE"/>
    <property type="match status" value="1"/>
</dbReference>
<dbReference type="Proteomes" id="UP000218334">
    <property type="component" value="Unassembled WGS sequence"/>
</dbReference>
<dbReference type="InterPro" id="IPR029058">
    <property type="entry name" value="AB_hydrolase_fold"/>
</dbReference>
<dbReference type="GO" id="GO:0016020">
    <property type="term" value="C:membrane"/>
    <property type="evidence" value="ECO:0007669"/>
    <property type="project" value="TreeGrafter"/>
</dbReference>
<protein>
    <submittedName>
        <fullName evidence="2">Alpha/beta-hydrolase</fullName>
    </submittedName>
</protein>
<dbReference type="PANTHER" id="PTHR43798:SF5">
    <property type="entry name" value="MONOACYLGLYCEROL LIPASE ABHD6"/>
    <property type="match status" value="1"/>
</dbReference>
<dbReference type="EMBL" id="KZ293444">
    <property type="protein sequence ID" value="PBK65668.1"/>
    <property type="molecule type" value="Genomic_DNA"/>
</dbReference>
<keyword evidence="3" id="KW-1185">Reference proteome</keyword>
<dbReference type="GO" id="GO:0046464">
    <property type="term" value="P:acylglycerol catabolic process"/>
    <property type="evidence" value="ECO:0007669"/>
    <property type="project" value="TreeGrafter"/>
</dbReference>
<dbReference type="AlphaFoldDB" id="A0A2H3BHZ4"/>
<keyword evidence="2" id="KW-0378">Hydrolase</keyword>
<gene>
    <name evidence="2" type="ORF">ARMSODRAFT_1022116</name>
</gene>
<reference evidence="3" key="1">
    <citation type="journal article" date="2017" name="Nat. Ecol. Evol.">
        <title>Genome expansion and lineage-specific genetic innovations in the forest pathogenic fungi Armillaria.</title>
        <authorList>
            <person name="Sipos G."/>
            <person name="Prasanna A.N."/>
            <person name="Walter M.C."/>
            <person name="O'Connor E."/>
            <person name="Balint B."/>
            <person name="Krizsan K."/>
            <person name="Kiss B."/>
            <person name="Hess J."/>
            <person name="Varga T."/>
            <person name="Slot J."/>
            <person name="Riley R."/>
            <person name="Boka B."/>
            <person name="Rigling D."/>
            <person name="Barry K."/>
            <person name="Lee J."/>
            <person name="Mihaltcheva S."/>
            <person name="LaButti K."/>
            <person name="Lipzen A."/>
            <person name="Waldron R."/>
            <person name="Moloney N.M."/>
            <person name="Sperisen C."/>
            <person name="Kredics L."/>
            <person name="Vagvoelgyi C."/>
            <person name="Patrignani A."/>
            <person name="Fitzpatrick D."/>
            <person name="Nagy I."/>
            <person name="Doyle S."/>
            <person name="Anderson J.B."/>
            <person name="Grigoriev I.V."/>
            <person name="Gueldener U."/>
            <person name="Muensterkoetter M."/>
            <person name="Nagy L.G."/>
        </authorList>
    </citation>
    <scope>NUCLEOTIDE SEQUENCE [LARGE SCALE GENOMIC DNA]</scope>
    <source>
        <strain evidence="3">28-4</strain>
    </source>
</reference>
<dbReference type="InterPro" id="IPR050266">
    <property type="entry name" value="AB_hydrolase_sf"/>
</dbReference>
<dbReference type="InterPro" id="IPR000073">
    <property type="entry name" value="AB_hydrolase_1"/>
</dbReference>
<sequence length="352" mass="39045">MSLSAFIVEAVVLKTACIVNGVPLKMAAKRYTPTASTKKDGKVLIFLHASGTHKEHWEPVIAKIFSSTEGVKECWAFDSLSHGESALLNAKEITGFSPSISDWARGVTELVENRLQGERIVIVGHSAGASAASVSFYIYLNFFIDGISRMFSTKCYSSSTPPYESIILVEPPLIDRHVFQANIKDRERQTAMLTKAVAAQRNMWDNRKAAFDYFVKRAPWKTWDIRIVVIQVNHGLRPVDSEHPLESVATKCDKRHEAGSFTDFESTFNATEQIEKVCATVPIHIIYGKKDSLVPQYSQDSLSDLSKGRKPASVSRISSGGHLLVQEDPDAVSAQILSILNQPHRDDVTPRL</sequence>
<accession>A0A2H3BHZ4</accession>
<feature type="domain" description="AB hydrolase-1" evidence="1">
    <location>
        <begin position="44"/>
        <end position="334"/>
    </location>
</feature>
<organism evidence="2 3">
    <name type="scientific">Armillaria solidipes</name>
    <dbReference type="NCBI Taxonomy" id="1076256"/>
    <lineage>
        <taxon>Eukaryota</taxon>
        <taxon>Fungi</taxon>
        <taxon>Dikarya</taxon>
        <taxon>Basidiomycota</taxon>
        <taxon>Agaricomycotina</taxon>
        <taxon>Agaricomycetes</taxon>
        <taxon>Agaricomycetidae</taxon>
        <taxon>Agaricales</taxon>
        <taxon>Marasmiineae</taxon>
        <taxon>Physalacriaceae</taxon>
        <taxon>Armillaria</taxon>
    </lineage>
</organism>
<dbReference type="STRING" id="1076256.A0A2H3BHZ4"/>
<dbReference type="SUPFAM" id="SSF53474">
    <property type="entry name" value="alpha/beta-Hydrolases"/>
    <property type="match status" value="1"/>
</dbReference>
<name>A0A2H3BHZ4_9AGAR</name>
<dbReference type="Pfam" id="PF12697">
    <property type="entry name" value="Abhydrolase_6"/>
    <property type="match status" value="1"/>
</dbReference>
<dbReference type="Gene3D" id="3.40.50.1820">
    <property type="entry name" value="alpha/beta hydrolase"/>
    <property type="match status" value="1"/>
</dbReference>